<name>A0A0D9ZRS0_9ORYZ</name>
<accession>A0A0D9ZRS0</accession>
<evidence type="ECO:0000256" key="1">
    <source>
        <dbReference type="SAM" id="MobiDB-lite"/>
    </source>
</evidence>
<reference evidence="2" key="1">
    <citation type="submission" date="2015-04" db="UniProtKB">
        <authorList>
            <consortium name="EnsemblPlants"/>
        </authorList>
    </citation>
    <scope>IDENTIFICATION</scope>
</reference>
<evidence type="ECO:0000313" key="3">
    <source>
        <dbReference type="Proteomes" id="UP000026961"/>
    </source>
</evidence>
<dbReference type="AlphaFoldDB" id="A0A0D9ZRS0"/>
<dbReference type="HOGENOM" id="CLU_1404438_0_0_1"/>
<dbReference type="Gramene" id="OGLUM04G27740.1">
    <property type="protein sequence ID" value="OGLUM04G27740.1"/>
    <property type="gene ID" value="OGLUM04G27740"/>
</dbReference>
<proteinExistence type="predicted"/>
<organism evidence="2">
    <name type="scientific">Oryza glumipatula</name>
    <dbReference type="NCBI Taxonomy" id="40148"/>
    <lineage>
        <taxon>Eukaryota</taxon>
        <taxon>Viridiplantae</taxon>
        <taxon>Streptophyta</taxon>
        <taxon>Embryophyta</taxon>
        <taxon>Tracheophyta</taxon>
        <taxon>Spermatophyta</taxon>
        <taxon>Magnoliopsida</taxon>
        <taxon>Liliopsida</taxon>
        <taxon>Poales</taxon>
        <taxon>Poaceae</taxon>
        <taxon>BOP clade</taxon>
        <taxon>Oryzoideae</taxon>
        <taxon>Oryzeae</taxon>
        <taxon>Oryzinae</taxon>
        <taxon>Oryza</taxon>
    </lineage>
</organism>
<dbReference type="Proteomes" id="UP000026961">
    <property type="component" value="Chromosome 4"/>
</dbReference>
<protein>
    <submittedName>
        <fullName evidence="2">Uncharacterized protein</fullName>
    </submittedName>
</protein>
<feature type="region of interest" description="Disordered" evidence="1">
    <location>
        <begin position="1"/>
        <end position="23"/>
    </location>
</feature>
<feature type="compositionally biased region" description="Basic and acidic residues" evidence="1">
    <location>
        <begin position="1"/>
        <end position="20"/>
    </location>
</feature>
<evidence type="ECO:0000313" key="2">
    <source>
        <dbReference type="EnsemblPlants" id="OGLUM04G27740.1"/>
    </source>
</evidence>
<reference evidence="2" key="2">
    <citation type="submission" date="2018-05" db="EMBL/GenBank/DDBJ databases">
        <title>OgluRS3 (Oryza glumaepatula Reference Sequence Version 3).</title>
        <authorList>
            <person name="Zhang J."/>
            <person name="Kudrna D."/>
            <person name="Lee S."/>
            <person name="Talag J."/>
            <person name="Welchert J."/>
            <person name="Wing R.A."/>
        </authorList>
    </citation>
    <scope>NUCLEOTIDE SEQUENCE [LARGE SCALE GENOMIC DNA]</scope>
</reference>
<sequence>MECGHMELDEAGEGRRRSQDLGRATMRRRRAVVDFRLRMGVARGSKLRTPMGLYQPLDRTVRLRLIDQLLLANCQRLSGDFGCSRGSESKTPNPQDLYQPFDQAVWLRFNGSPGITDSFSCGRDCHGLFGLGRMARPRRSGTSLLGESSVGVVGGAGAFRRNGTESSPPVKMSSTQFLCNFCEQTFDDLIWGVE</sequence>
<keyword evidence="3" id="KW-1185">Reference proteome</keyword>
<dbReference type="EnsemblPlants" id="OGLUM04G27740.1">
    <property type="protein sequence ID" value="OGLUM04G27740.1"/>
    <property type="gene ID" value="OGLUM04G27740"/>
</dbReference>